<dbReference type="Gene3D" id="3.60.40.10">
    <property type="entry name" value="PPM-type phosphatase domain"/>
    <property type="match status" value="1"/>
</dbReference>
<dbReference type="KEGG" id="gtt:GUITHDRAFT_135513"/>
<dbReference type="SMART" id="SM00332">
    <property type="entry name" value="PP2Cc"/>
    <property type="match status" value="1"/>
</dbReference>
<dbReference type="PANTHER" id="PTHR47992">
    <property type="entry name" value="PROTEIN PHOSPHATASE"/>
    <property type="match status" value="1"/>
</dbReference>
<dbReference type="EMBL" id="JH992980">
    <property type="protein sequence ID" value="EKX49796.1"/>
    <property type="molecule type" value="Genomic_DNA"/>
</dbReference>
<reference evidence="4" key="2">
    <citation type="submission" date="2012-11" db="EMBL/GenBank/DDBJ databases">
        <authorList>
            <person name="Kuo A."/>
            <person name="Curtis B.A."/>
            <person name="Tanifuji G."/>
            <person name="Burki F."/>
            <person name="Gruber A."/>
            <person name="Irimia M."/>
            <person name="Maruyama S."/>
            <person name="Arias M.C."/>
            <person name="Ball S.G."/>
            <person name="Gile G.H."/>
            <person name="Hirakawa Y."/>
            <person name="Hopkins J.F."/>
            <person name="Rensing S.A."/>
            <person name="Schmutz J."/>
            <person name="Symeonidi A."/>
            <person name="Elias M."/>
            <person name="Eveleigh R.J."/>
            <person name="Herman E.K."/>
            <person name="Klute M.J."/>
            <person name="Nakayama T."/>
            <person name="Obornik M."/>
            <person name="Reyes-Prieto A."/>
            <person name="Armbrust E.V."/>
            <person name="Aves S.J."/>
            <person name="Beiko R.G."/>
            <person name="Coutinho P."/>
            <person name="Dacks J.B."/>
            <person name="Durnford D.G."/>
            <person name="Fast N.M."/>
            <person name="Green B.R."/>
            <person name="Grisdale C."/>
            <person name="Hempe F."/>
            <person name="Henrissat B."/>
            <person name="Hoppner M.P."/>
            <person name="Ishida K.-I."/>
            <person name="Kim E."/>
            <person name="Koreny L."/>
            <person name="Kroth P.G."/>
            <person name="Liu Y."/>
            <person name="Malik S.-B."/>
            <person name="Maier U.G."/>
            <person name="McRose D."/>
            <person name="Mock T."/>
            <person name="Neilson J.A."/>
            <person name="Onodera N.T."/>
            <person name="Poole A.M."/>
            <person name="Pritham E.J."/>
            <person name="Richards T.A."/>
            <person name="Rocap G."/>
            <person name="Roy S.W."/>
            <person name="Sarai C."/>
            <person name="Schaack S."/>
            <person name="Shirato S."/>
            <person name="Slamovits C.H."/>
            <person name="Spencer D.F."/>
            <person name="Suzuki S."/>
            <person name="Worden A.Z."/>
            <person name="Zauner S."/>
            <person name="Barry K."/>
            <person name="Bell C."/>
            <person name="Bharti A.K."/>
            <person name="Crow J.A."/>
            <person name="Grimwood J."/>
            <person name="Kramer R."/>
            <person name="Lindquist E."/>
            <person name="Lucas S."/>
            <person name="Salamov A."/>
            <person name="McFadden G.I."/>
            <person name="Lane C.E."/>
            <person name="Keeling P.J."/>
            <person name="Gray M.W."/>
            <person name="Grigoriev I.V."/>
            <person name="Archibald J.M."/>
        </authorList>
    </citation>
    <scope>NUCLEOTIDE SEQUENCE</scope>
    <source>
        <strain evidence="4">CCMP2712</strain>
    </source>
</reference>
<reference evidence="3" key="3">
    <citation type="submission" date="2016-03" db="UniProtKB">
        <authorList>
            <consortium name="EnsemblProtists"/>
        </authorList>
    </citation>
    <scope>IDENTIFICATION</scope>
</reference>
<name>L1JMI7_GUITC</name>
<dbReference type="OrthoDB" id="10264738at2759"/>
<dbReference type="PROSITE" id="PS51746">
    <property type="entry name" value="PPM_2"/>
    <property type="match status" value="1"/>
</dbReference>
<feature type="domain" description="PPM-type phosphatase" evidence="1">
    <location>
        <begin position="1"/>
        <end position="266"/>
    </location>
</feature>
<dbReference type="eggNOG" id="KOG0698">
    <property type="taxonomic scope" value="Eukaryota"/>
</dbReference>
<dbReference type="Proteomes" id="UP000011087">
    <property type="component" value="Unassembled WGS sequence"/>
</dbReference>
<dbReference type="Pfam" id="PF00481">
    <property type="entry name" value="PP2C"/>
    <property type="match status" value="1"/>
</dbReference>
<dbReference type="HOGENOM" id="CLU_013173_6_5_1"/>
<proteinExistence type="predicted"/>
<reference evidence="2 4" key="1">
    <citation type="journal article" date="2012" name="Nature">
        <title>Algal genomes reveal evolutionary mosaicism and the fate of nucleomorphs.</title>
        <authorList>
            <consortium name="DOE Joint Genome Institute"/>
            <person name="Curtis B.A."/>
            <person name="Tanifuji G."/>
            <person name="Burki F."/>
            <person name="Gruber A."/>
            <person name="Irimia M."/>
            <person name="Maruyama S."/>
            <person name="Arias M.C."/>
            <person name="Ball S.G."/>
            <person name="Gile G.H."/>
            <person name="Hirakawa Y."/>
            <person name="Hopkins J.F."/>
            <person name="Kuo A."/>
            <person name="Rensing S.A."/>
            <person name="Schmutz J."/>
            <person name="Symeonidi A."/>
            <person name="Elias M."/>
            <person name="Eveleigh R.J."/>
            <person name="Herman E.K."/>
            <person name="Klute M.J."/>
            <person name="Nakayama T."/>
            <person name="Obornik M."/>
            <person name="Reyes-Prieto A."/>
            <person name="Armbrust E.V."/>
            <person name="Aves S.J."/>
            <person name="Beiko R.G."/>
            <person name="Coutinho P."/>
            <person name="Dacks J.B."/>
            <person name="Durnford D.G."/>
            <person name="Fast N.M."/>
            <person name="Green B.R."/>
            <person name="Grisdale C.J."/>
            <person name="Hempel F."/>
            <person name="Henrissat B."/>
            <person name="Hoppner M.P."/>
            <person name="Ishida K."/>
            <person name="Kim E."/>
            <person name="Koreny L."/>
            <person name="Kroth P.G."/>
            <person name="Liu Y."/>
            <person name="Malik S.B."/>
            <person name="Maier U.G."/>
            <person name="McRose D."/>
            <person name="Mock T."/>
            <person name="Neilson J.A."/>
            <person name="Onodera N.T."/>
            <person name="Poole A.M."/>
            <person name="Pritham E.J."/>
            <person name="Richards T.A."/>
            <person name="Rocap G."/>
            <person name="Roy S.W."/>
            <person name="Sarai C."/>
            <person name="Schaack S."/>
            <person name="Shirato S."/>
            <person name="Slamovits C.H."/>
            <person name="Spencer D.F."/>
            <person name="Suzuki S."/>
            <person name="Worden A.Z."/>
            <person name="Zauner S."/>
            <person name="Barry K."/>
            <person name="Bell C."/>
            <person name="Bharti A.K."/>
            <person name="Crow J.A."/>
            <person name="Grimwood J."/>
            <person name="Kramer R."/>
            <person name="Lindquist E."/>
            <person name="Lucas S."/>
            <person name="Salamov A."/>
            <person name="McFadden G.I."/>
            <person name="Lane C.E."/>
            <person name="Keeling P.J."/>
            <person name="Gray M.W."/>
            <person name="Grigoriev I.V."/>
            <person name="Archibald J.M."/>
        </authorList>
    </citation>
    <scope>NUCLEOTIDE SEQUENCE</scope>
    <source>
        <strain evidence="2 4">CCMP2712</strain>
    </source>
</reference>
<dbReference type="STRING" id="905079.L1JMI7"/>
<dbReference type="GO" id="GO:0004722">
    <property type="term" value="F:protein serine/threonine phosphatase activity"/>
    <property type="evidence" value="ECO:0007669"/>
    <property type="project" value="InterPro"/>
</dbReference>
<sequence>HGDVLAVMDGHGAAGALVSQFVAETLKDKLLKVLQEAGPVRQDETLTEKERRTLKEKIAAAFKETDVELKAALGEFVRLDFDGSTACVVIRRGRSLITASLGDSSSVLGGRRGEVLKLSREHVPADDEERSRIERAGGMVAAFPDEPPPEVTGKGRVFVAGEMYPGLAVSRAFGDLVAKTVGVTADAEVTFTDVEDKHAVVIIASDGVWDVTTSEEAVAICLSYLDKKDAVLAAAELVEGARAQWENFQAEAIEQGSLRFCDVAKS</sequence>
<dbReference type="GeneID" id="17306547"/>
<feature type="non-terminal residue" evidence="2">
    <location>
        <position position="1"/>
    </location>
</feature>
<organism evidence="2">
    <name type="scientific">Guillardia theta (strain CCMP2712)</name>
    <name type="common">Cryptophyte</name>
    <dbReference type="NCBI Taxonomy" id="905079"/>
    <lineage>
        <taxon>Eukaryota</taxon>
        <taxon>Cryptophyceae</taxon>
        <taxon>Pyrenomonadales</taxon>
        <taxon>Geminigeraceae</taxon>
        <taxon>Guillardia</taxon>
    </lineage>
</organism>
<dbReference type="InterPro" id="IPR036457">
    <property type="entry name" value="PPM-type-like_dom_sf"/>
</dbReference>
<evidence type="ECO:0000313" key="2">
    <source>
        <dbReference type="EMBL" id="EKX49796.1"/>
    </source>
</evidence>
<evidence type="ECO:0000313" key="4">
    <source>
        <dbReference type="Proteomes" id="UP000011087"/>
    </source>
</evidence>
<dbReference type="AlphaFoldDB" id="L1JMI7"/>
<dbReference type="SUPFAM" id="SSF81606">
    <property type="entry name" value="PP2C-like"/>
    <property type="match status" value="1"/>
</dbReference>
<evidence type="ECO:0000313" key="3">
    <source>
        <dbReference type="EnsemblProtists" id="EKX49796"/>
    </source>
</evidence>
<dbReference type="CDD" id="cd00143">
    <property type="entry name" value="PP2Cc"/>
    <property type="match status" value="1"/>
</dbReference>
<dbReference type="InterPro" id="IPR001932">
    <property type="entry name" value="PPM-type_phosphatase-like_dom"/>
</dbReference>
<evidence type="ECO:0000259" key="1">
    <source>
        <dbReference type="PROSITE" id="PS51746"/>
    </source>
</evidence>
<protein>
    <recommendedName>
        <fullName evidence="1">PPM-type phosphatase domain-containing protein</fullName>
    </recommendedName>
</protein>
<dbReference type="InterPro" id="IPR015655">
    <property type="entry name" value="PP2C"/>
</dbReference>
<accession>L1JMI7</accession>
<keyword evidence="4" id="KW-1185">Reference proteome</keyword>
<gene>
    <name evidence="2" type="ORF">GUITHDRAFT_135513</name>
</gene>
<dbReference type="RefSeq" id="XP_005836776.1">
    <property type="nucleotide sequence ID" value="XM_005836719.1"/>
</dbReference>
<dbReference type="PaxDb" id="55529-EKX49796"/>
<dbReference type="EnsemblProtists" id="EKX49796">
    <property type="protein sequence ID" value="EKX49796"/>
    <property type="gene ID" value="GUITHDRAFT_135513"/>
</dbReference>